<dbReference type="AlphaFoldDB" id="A0A5E4QA71"/>
<gene>
    <name evidence="1" type="ORF">LSINAPIS_LOCUS6935</name>
</gene>
<feature type="non-terminal residue" evidence="1">
    <location>
        <position position="186"/>
    </location>
</feature>
<accession>A0A5E4QA71</accession>
<proteinExistence type="predicted"/>
<organism evidence="1 2">
    <name type="scientific">Leptidea sinapis</name>
    <dbReference type="NCBI Taxonomy" id="189913"/>
    <lineage>
        <taxon>Eukaryota</taxon>
        <taxon>Metazoa</taxon>
        <taxon>Ecdysozoa</taxon>
        <taxon>Arthropoda</taxon>
        <taxon>Hexapoda</taxon>
        <taxon>Insecta</taxon>
        <taxon>Pterygota</taxon>
        <taxon>Neoptera</taxon>
        <taxon>Endopterygota</taxon>
        <taxon>Lepidoptera</taxon>
        <taxon>Glossata</taxon>
        <taxon>Ditrysia</taxon>
        <taxon>Papilionoidea</taxon>
        <taxon>Pieridae</taxon>
        <taxon>Dismorphiinae</taxon>
        <taxon>Leptidea</taxon>
    </lineage>
</organism>
<sequence length="186" mass="20555">MHRSRRPPPCDAPTADVTTCDPGQPHCAIVATAPPNMSVTIIVNQPSASSEGNPALILCLALAAATLAATNSSRFFLISSASHSPETIKIIKIGKYKVNENRPIKACFESEYTTKIILRNINKMKNDAIRIFSDQTPFQQARDEEAKRLHIPGYTHYYHYRKTTIGGGVSIFASNKLKHYLIEELS</sequence>
<evidence type="ECO:0000313" key="1">
    <source>
        <dbReference type="EMBL" id="VVC95149.1"/>
    </source>
</evidence>
<dbReference type="Proteomes" id="UP000324832">
    <property type="component" value="Unassembled WGS sequence"/>
</dbReference>
<dbReference type="EMBL" id="FZQP02002225">
    <property type="protein sequence ID" value="VVC95149.1"/>
    <property type="molecule type" value="Genomic_DNA"/>
</dbReference>
<keyword evidence="2" id="KW-1185">Reference proteome</keyword>
<evidence type="ECO:0000313" key="2">
    <source>
        <dbReference type="Proteomes" id="UP000324832"/>
    </source>
</evidence>
<name>A0A5E4QA71_9NEOP</name>
<protein>
    <submittedName>
        <fullName evidence="1">Uncharacterized protein</fullName>
    </submittedName>
</protein>
<reference evidence="1 2" key="1">
    <citation type="submission" date="2017-07" db="EMBL/GenBank/DDBJ databases">
        <authorList>
            <person name="Talla V."/>
            <person name="Backstrom N."/>
        </authorList>
    </citation>
    <scope>NUCLEOTIDE SEQUENCE [LARGE SCALE GENOMIC DNA]</scope>
</reference>